<dbReference type="RefSeq" id="WP_081376562.1">
    <property type="nucleotide sequence ID" value="NZ_CP060400.1"/>
</dbReference>
<dbReference type="EMBL" id="LR828260">
    <property type="protein sequence ID" value="CAD0365033.1"/>
    <property type="molecule type" value="Genomic_DNA"/>
</dbReference>
<dbReference type="CDD" id="cd18722">
    <property type="entry name" value="PIN_NicB-like"/>
    <property type="match status" value="1"/>
</dbReference>
<dbReference type="InterPro" id="IPR021139">
    <property type="entry name" value="NYN"/>
</dbReference>
<dbReference type="Gene3D" id="3.40.50.1010">
    <property type="entry name" value="5'-nuclease"/>
    <property type="match status" value="1"/>
</dbReference>
<gene>
    <name evidence="2" type="ORF">CFBP498_51050</name>
</gene>
<feature type="domain" description="NYN" evidence="1">
    <location>
        <begin position="7"/>
        <end position="175"/>
    </location>
</feature>
<proteinExistence type="predicted"/>
<dbReference type="GO" id="GO:0004540">
    <property type="term" value="F:RNA nuclease activity"/>
    <property type="evidence" value="ECO:0007669"/>
    <property type="project" value="InterPro"/>
</dbReference>
<sequence>MTIAKATAVYIDGYNLYYGRIRGTAFKWLDVVTLFDRLLHDQDPTTDLLHVRYFTAPALGRFATHKQASETQATYLHALAHTHPQRFATTLGKHSWDKAGTLLPEFVSGQPYDRTRRVRVWKLEEKQTDVNLALAMYRDAASARYQQLVVCSNDSDIEPVLAAIREDFPIIVLGVVTPRRPPIDGESDRRVSVSLSCRADWTRQYILDDELAAAQLPKRVRKPGKAIDMTRRLLQAERAGARIRADWR</sequence>
<accession>A0A6V7FMR2</accession>
<dbReference type="AlphaFoldDB" id="A0A6V7FMR2"/>
<evidence type="ECO:0000313" key="2">
    <source>
        <dbReference type="EMBL" id="CAD0365033.1"/>
    </source>
</evidence>
<protein>
    <submittedName>
        <fullName evidence="2">Acetyltransferase</fullName>
    </submittedName>
</protein>
<name>A0A6V7FMR2_9XANT</name>
<dbReference type="EMBL" id="LR828260">
    <property type="protein sequence ID" value="CAD0365032.1"/>
    <property type="molecule type" value="Genomic_DNA"/>
</dbReference>
<keyword evidence="3" id="KW-1185">Reference proteome</keyword>
<dbReference type="Pfam" id="PF01936">
    <property type="entry name" value="NYN"/>
    <property type="match status" value="1"/>
</dbReference>
<organism evidence="2 3">
    <name type="scientific">Xanthomonas hortorum pv. vitians</name>
    <dbReference type="NCBI Taxonomy" id="83224"/>
    <lineage>
        <taxon>Bacteria</taxon>
        <taxon>Pseudomonadati</taxon>
        <taxon>Pseudomonadota</taxon>
        <taxon>Gammaproteobacteria</taxon>
        <taxon>Lysobacterales</taxon>
        <taxon>Lysobacteraceae</taxon>
        <taxon>Xanthomonas</taxon>
    </lineage>
</organism>
<evidence type="ECO:0000259" key="1">
    <source>
        <dbReference type="Pfam" id="PF01936"/>
    </source>
</evidence>
<geneLocation type="plasmid" evidence="2 3">
    <name>CFBP498_p41</name>
</geneLocation>
<reference evidence="2 3" key="1">
    <citation type="submission" date="2020-07" db="EMBL/GenBank/DDBJ databases">
        <authorList>
            <person name="Pothier F. J."/>
        </authorList>
    </citation>
    <scope>NUCLEOTIDE SEQUENCE [LARGE SCALE GENOMIC DNA]</scope>
    <source>
        <strain evidence="2 3">CFBP 498</strain>
        <plasmid evidence="2 3">CFBP498_p41</plasmid>
    </source>
</reference>
<dbReference type="GeneID" id="55515286"/>
<dbReference type="Proteomes" id="UP000515406">
    <property type="component" value="Plasmid CFBP498_p41"/>
</dbReference>
<keyword evidence="2" id="KW-0614">Plasmid</keyword>
<evidence type="ECO:0000313" key="3">
    <source>
        <dbReference type="Proteomes" id="UP000515406"/>
    </source>
</evidence>